<dbReference type="Proteomes" id="UP000009888">
    <property type="component" value="Unassembled WGS sequence"/>
</dbReference>
<reference evidence="12 13" key="1">
    <citation type="submission" date="2012-09" db="EMBL/GenBank/DDBJ databases">
        <title>The Genome Sequence of Actinobaculum massiliae ACS-171-V-COL2.</title>
        <authorList>
            <consortium name="The Broad Institute Genome Sequencing Platform"/>
            <person name="Earl A."/>
            <person name="Ward D."/>
            <person name="Feldgarden M."/>
            <person name="Gevers D."/>
            <person name="Saerens B."/>
            <person name="Vaneechoutte M."/>
            <person name="Walker B."/>
            <person name="Young S.K."/>
            <person name="Zeng Q."/>
            <person name="Gargeya S."/>
            <person name="Fitzgerald M."/>
            <person name="Haas B."/>
            <person name="Abouelleil A."/>
            <person name="Alvarado L."/>
            <person name="Arachchi H.M."/>
            <person name="Berlin A."/>
            <person name="Chapman S.B."/>
            <person name="Goldberg J."/>
            <person name="Griggs A."/>
            <person name="Gujja S."/>
            <person name="Hansen M."/>
            <person name="Howarth C."/>
            <person name="Imamovic A."/>
            <person name="Larimer J."/>
            <person name="McCowen C."/>
            <person name="Montmayeur A."/>
            <person name="Murphy C."/>
            <person name="Neiman D."/>
            <person name="Pearson M."/>
            <person name="Priest M."/>
            <person name="Roberts A."/>
            <person name="Saif S."/>
            <person name="Shea T."/>
            <person name="Sisk P."/>
            <person name="Sykes S."/>
            <person name="Wortman J."/>
            <person name="Nusbaum C."/>
            <person name="Birren B."/>
        </authorList>
    </citation>
    <scope>NUCLEOTIDE SEQUENCE [LARGE SCALE GENOMIC DNA]</scope>
    <source>
        <strain evidence="13">ACS-171-V-Col2</strain>
    </source>
</reference>
<feature type="domain" description="GHMP kinase C-terminal" evidence="11">
    <location>
        <begin position="237"/>
        <end position="314"/>
    </location>
</feature>
<evidence type="ECO:0000313" key="12">
    <source>
        <dbReference type="EMBL" id="EKU95505.1"/>
    </source>
</evidence>
<dbReference type="InterPro" id="IPR006205">
    <property type="entry name" value="Mev_gal_kin"/>
</dbReference>
<dbReference type="PANTHER" id="PTHR43290">
    <property type="entry name" value="MEVALONATE KINASE"/>
    <property type="match status" value="1"/>
</dbReference>
<evidence type="ECO:0000256" key="3">
    <source>
        <dbReference type="ARBA" id="ARBA00022679"/>
    </source>
</evidence>
<dbReference type="EMBL" id="AGWL01000002">
    <property type="protein sequence ID" value="EKU95505.1"/>
    <property type="molecule type" value="Genomic_DNA"/>
</dbReference>
<keyword evidence="4" id="KW-0547">Nucleotide-binding</keyword>
<keyword evidence="1" id="KW-0963">Cytoplasm</keyword>
<keyword evidence="7" id="KW-0460">Magnesium</keyword>
<dbReference type="eggNOG" id="COG1577">
    <property type="taxonomic scope" value="Bacteria"/>
</dbReference>
<evidence type="ECO:0000256" key="1">
    <source>
        <dbReference type="ARBA" id="ARBA00022490"/>
    </source>
</evidence>
<keyword evidence="6" id="KW-0067">ATP-binding</keyword>
<dbReference type="PANTHER" id="PTHR43290:SF2">
    <property type="entry name" value="MEVALONATE KINASE"/>
    <property type="match status" value="1"/>
</dbReference>
<evidence type="ECO:0000259" key="11">
    <source>
        <dbReference type="Pfam" id="PF08544"/>
    </source>
</evidence>
<evidence type="ECO:0000256" key="5">
    <source>
        <dbReference type="ARBA" id="ARBA00022777"/>
    </source>
</evidence>
<keyword evidence="3" id="KW-0808">Transferase</keyword>
<dbReference type="InterPro" id="IPR020568">
    <property type="entry name" value="Ribosomal_Su5_D2-typ_SF"/>
</dbReference>
<comment type="caution">
    <text evidence="12">The sequence shown here is derived from an EMBL/GenBank/DDBJ whole genome shotgun (WGS) entry which is preliminary data.</text>
</comment>
<comment type="pathway">
    <text evidence="9">Isoprenoid biosynthesis; isopentenyl diphosphate biosynthesis via mevalonate pathway; isopentenyl diphosphate from (R)-mevalonate: step 1/3.</text>
</comment>
<dbReference type="Gene3D" id="3.30.70.890">
    <property type="entry name" value="GHMP kinase, C-terminal domain"/>
    <property type="match status" value="1"/>
</dbReference>
<accession>K9F201</accession>
<gene>
    <name evidence="12" type="ORF">HMPREF9233_00292</name>
</gene>
<dbReference type="GO" id="GO:0004496">
    <property type="term" value="F:mevalonate kinase activity"/>
    <property type="evidence" value="ECO:0007669"/>
    <property type="project" value="InterPro"/>
</dbReference>
<dbReference type="RefSeq" id="WP_007000510.1">
    <property type="nucleotide sequence ID" value="NZ_JH992955.1"/>
</dbReference>
<dbReference type="InterPro" id="IPR014721">
    <property type="entry name" value="Ribsml_uS5_D2-typ_fold_subgr"/>
</dbReference>
<dbReference type="GO" id="GO:0019287">
    <property type="term" value="P:isopentenyl diphosphate biosynthetic process, mevalonate pathway"/>
    <property type="evidence" value="ECO:0007669"/>
    <property type="project" value="UniProtKB-UniPathway"/>
</dbReference>
<keyword evidence="2" id="KW-0444">Lipid biosynthesis</keyword>
<keyword evidence="8" id="KW-0443">Lipid metabolism</keyword>
<proteinExistence type="predicted"/>
<evidence type="ECO:0000313" key="13">
    <source>
        <dbReference type="Proteomes" id="UP000009888"/>
    </source>
</evidence>
<dbReference type="UniPathway" id="UPA00057">
    <property type="reaction ID" value="UER00098"/>
</dbReference>
<dbReference type="InterPro" id="IPR036554">
    <property type="entry name" value="GHMP_kinase_C_sf"/>
</dbReference>
<evidence type="ECO:0000256" key="7">
    <source>
        <dbReference type="ARBA" id="ARBA00022842"/>
    </source>
</evidence>
<dbReference type="PATRIC" id="fig|883066.3.peg.299"/>
<evidence type="ECO:0000259" key="10">
    <source>
        <dbReference type="Pfam" id="PF00288"/>
    </source>
</evidence>
<dbReference type="Pfam" id="PF08544">
    <property type="entry name" value="GHMP_kinases_C"/>
    <property type="match status" value="1"/>
</dbReference>
<name>K9F201_9ACTO</name>
<dbReference type="Gene3D" id="3.30.230.10">
    <property type="match status" value="1"/>
</dbReference>
<evidence type="ECO:0000256" key="4">
    <source>
        <dbReference type="ARBA" id="ARBA00022741"/>
    </source>
</evidence>
<dbReference type="InterPro" id="IPR006204">
    <property type="entry name" value="GHMP_kinase_N_dom"/>
</dbReference>
<dbReference type="InterPro" id="IPR013750">
    <property type="entry name" value="GHMP_kinase_C_dom"/>
</dbReference>
<feature type="domain" description="GHMP kinase N-terminal" evidence="10">
    <location>
        <begin position="89"/>
        <end position="166"/>
    </location>
</feature>
<dbReference type="Pfam" id="PF00288">
    <property type="entry name" value="GHMP_kinases_N"/>
    <property type="match status" value="1"/>
</dbReference>
<dbReference type="AlphaFoldDB" id="K9F201"/>
<sequence length="327" mass="34264">MNQSPKLDAFDTHTRIPRVGTGVGRAHGKIILFGEHAVVYGAPAIAFPVHVLPVIANASIISGESYIESELYKGPAGLAPDRLAPVNAAIDAALDAAAPGLGARVSIYSDIPHERGLGSSAAVSSAIILAITRAAGMELTHEERFNLTQTAERVAHGRPSGMDAHAVNADSVIEFQKPFVDALAVGAPFHFIIADSGVKGSTRQAVESVRRLRETKPELATSHINELGDIARRAAGYFASGDAQSMGRAMWRAHKLLREIGVSSRELDNLVSAARRAGALGAKLTGGGIGGCIVALAASWDDANRVHRSLLQAGAKNAWVTSLEPTK</sequence>
<protein>
    <submittedName>
        <fullName evidence="12">Mevalonate kinase</fullName>
    </submittedName>
</protein>
<evidence type="ECO:0000256" key="6">
    <source>
        <dbReference type="ARBA" id="ARBA00022840"/>
    </source>
</evidence>
<dbReference type="PRINTS" id="PR00959">
    <property type="entry name" value="MEVGALKINASE"/>
</dbReference>
<keyword evidence="13" id="KW-1185">Reference proteome</keyword>
<dbReference type="NCBIfam" id="TIGR00549">
    <property type="entry name" value="mevalon_kin"/>
    <property type="match status" value="1"/>
</dbReference>
<dbReference type="GO" id="GO:0005829">
    <property type="term" value="C:cytosol"/>
    <property type="evidence" value="ECO:0007669"/>
    <property type="project" value="TreeGrafter"/>
</dbReference>
<dbReference type="SUPFAM" id="SSF54211">
    <property type="entry name" value="Ribosomal protein S5 domain 2-like"/>
    <property type="match status" value="1"/>
</dbReference>
<organism evidence="12 13">
    <name type="scientific">Actinobaculum massiliense ACS-171-V-Col2</name>
    <dbReference type="NCBI Taxonomy" id="883066"/>
    <lineage>
        <taxon>Bacteria</taxon>
        <taxon>Bacillati</taxon>
        <taxon>Actinomycetota</taxon>
        <taxon>Actinomycetes</taxon>
        <taxon>Actinomycetales</taxon>
        <taxon>Actinomycetaceae</taxon>
        <taxon>Actinobaculum</taxon>
    </lineage>
</organism>
<dbReference type="SUPFAM" id="SSF55060">
    <property type="entry name" value="GHMP Kinase, C-terminal domain"/>
    <property type="match status" value="1"/>
</dbReference>
<keyword evidence="5 12" id="KW-0418">Kinase</keyword>
<dbReference type="STRING" id="202789.GCA_001457435_00368"/>
<evidence type="ECO:0000256" key="8">
    <source>
        <dbReference type="ARBA" id="ARBA00023098"/>
    </source>
</evidence>
<dbReference type="GO" id="GO:0005524">
    <property type="term" value="F:ATP binding"/>
    <property type="evidence" value="ECO:0007669"/>
    <property type="project" value="UniProtKB-KW"/>
</dbReference>
<dbReference type="HOGENOM" id="CLU_017814_0_0_11"/>
<evidence type="ECO:0000256" key="2">
    <source>
        <dbReference type="ARBA" id="ARBA00022516"/>
    </source>
</evidence>
<evidence type="ECO:0000256" key="9">
    <source>
        <dbReference type="ARBA" id="ARBA00029438"/>
    </source>
</evidence>